<feature type="short sequence motif" description="GXGXXG" evidence="2">
    <location>
        <begin position="17"/>
        <end position="22"/>
    </location>
</feature>
<evidence type="ECO:0000259" key="4">
    <source>
        <dbReference type="PROSITE" id="PS51635"/>
    </source>
</evidence>
<dbReference type="GO" id="GO:0046486">
    <property type="term" value="P:glycerolipid metabolic process"/>
    <property type="evidence" value="ECO:0007669"/>
    <property type="project" value="UniProtKB-ARBA"/>
</dbReference>
<dbReference type="EMBL" id="KZ613494">
    <property type="protein sequence ID" value="PMD18438.1"/>
    <property type="molecule type" value="Genomic_DNA"/>
</dbReference>
<dbReference type="PROSITE" id="PS51635">
    <property type="entry name" value="PNPLA"/>
    <property type="match status" value="1"/>
</dbReference>
<evidence type="ECO:0000256" key="3">
    <source>
        <dbReference type="SAM" id="MobiDB-lite"/>
    </source>
</evidence>
<name>A0A2J6PWN0_9HELO</name>
<dbReference type="PANTHER" id="PTHR24185:SF4">
    <property type="entry name" value="SERINE HYDROLASE, PUTATIVE (AFU_ORTHOLOGUE AFUA_2G07870)-RELATED"/>
    <property type="match status" value="1"/>
</dbReference>
<dbReference type="Gene3D" id="3.40.1090.10">
    <property type="entry name" value="Cytosolic phospholipase A2 catalytic domain"/>
    <property type="match status" value="1"/>
</dbReference>
<dbReference type="Pfam" id="PF01734">
    <property type="entry name" value="Patatin"/>
    <property type="match status" value="1"/>
</dbReference>
<proteinExistence type="predicted"/>
<dbReference type="GO" id="GO:0047499">
    <property type="term" value="F:calcium-independent phospholipase A2 activity"/>
    <property type="evidence" value="ECO:0007669"/>
    <property type="project" value="TreeGrafter"/>
</dbReference>
<evidence type="ECO:0000313" key="6">
    <source>
        <dbReference type="Proteomes" id="UP000235672"/>
    </source>
</evidence>
<dbReference type="InterPro" id="IPR016035">
    <property type="entry name" value="Acyl_Trfase/lysoPLipase"/>
</dbReference>
<protein>
    <submittedName>
        <fullName evidence="5">FabD/lysophospholipase-like protein</fullName>
    </submittedName>
</protein>
<dbReference type="OrthoDB" id="1658288at2759"/>
<dbReference type="InterPro" id="IPR002641">
    <property type="entry name" value="PNPLA_dom"/>
</dbReference>
<dbReference type="PANTHER" id="PTHR24185">
    <property type="entry name" value="CALCIUM-INDEPENDENT PHOSPHOLIPASE A2-GAMMA"/>
    <property type="match status" value="1"/>
</dbReference>
<dbReference type="GO" id="GO:0019369">
    <property type="term" value="P:arachidonate metabolic process"/>
    <property type="evidence" value="ECO:0007669"/>
    <property type="project" value="TreeGrafter"/>
</dbReference>
<keyword evidence="1" id="KW-0443">Lipid metabolism</keyword>
<evidence type="ECO:0000313" key="5">
    <source>
        <dbReference type="EMBL" id="PMD18438.1"/>
    </source>
</evidence>
<evidence type="ECO:0000256" key="2">
    <source>
        <dbReference type="PROSITE-ProRule" id="PRU01161"/>
    </source>
</evidence>
<dbReference type="Proteomes" id="UP000235672">
    <property type="component" value="Unassembled WGS sequence"/>
</dbReference>
<dbReference type="SUPFAM" id="SSF52151">
    <property type="entry name" value="FabD/lysophospholipase-like"/>
    <property type="match status" value="1"/>
</dbReference>
<evidence type="ECO:0000256" key="1">
    <source>
        <dbReference type="ARBA" id="ARBA00023098"/>
    </source>
</evidence>
<organism evidence="5 6">
    <name type="scientific">Hyaloscypha hepaticicola</name>
    <dbReference type="NCBI Taxonomy" id="2082293"/>
    <lineage>
        <taxon>Eukaryota</taxon>
        <taxon>Fungi</taxon>
        <taxon>Dikarya</taxon>
        <taxon>Ascomycota</taxon>
        <taxon>Pezizomycotina</taxon>
        <taxon>Leotiomycetes</taxon>
        <taxon>Helotiales</taxon>
        <taxon>Hyaloscyphaceae</taxon>
        <taxon>Hyaloscypha</taxon>
    </lineage>
</organism>
<comment type="caution">
    <text evidence="2">Lacks conserved residue(s) required for the propagation of feature annotation.</text>
</comment>
<sequence>MSNKDAGQNLCLLSLDGGGVRGLSTLYILKQLMQKINPDSPPKPCEIFDLIGGTSTGGLIAVMLGRLKMDVDICIDAYTEMSDLIFQKVAHRVTLSGKVQARFDSERLTSGKEISQAETLTQQALTMSRARHGNQHPVTLRLEIVASEILKNTGEYESATQLATHAYSLRRETRHSILWQPYIRHAKTISQPRRSSSRLWKGLEKSMDLTTSSP</sequence>
<keyword evidence="6" id="KW-1185">Reference proteome</keyword>
<gene>
    <name evidence="5" type="ORF">NA56DRAFT_726958</name>
</gene>
<feature type="short sequence motif" description="GXSXG" evidence="2">
    <location>
        <begin position="53"/>
        <end position="57"/>
    </location>
</feature>
<dbReference type="AlphaFoldDB" id="A0A2J6PWN0"/>
<feature type="region of interest" description="Disordered" evidence="3">
    <location>
        <begin position="194"/>
        <end position="214"/>
    </location>
</feature>
<reference evidence="5 6" key="1">
    <citation type="submission" date="2016-05" db="EMBL/GenBank/DDBJ databases">
        <title>A degradative enzymes factory behind the ericoid mycorrhizal symbiosis.</title>
        <authorList>
            <consortium name="DOE Joint Genome Institute"/>
            <person name="Martino E."/>
            <person name="Morin E."/>
            <person name="Grelet G."/>
            <person name="Kuo A."/>
            <person name="Kohler A."/>
            <person name="Daghino S."/>
            <person name="Barry K."/>
            <person name="Choi C."/>
            <person name="Cichocki N."/>
            <person name="Clum A."/>
            <person name="Copeland A."/>
            <person name="Hainaut M."/>
            <person name="Haridas S."/>
            <person name="Labutti K."/>
            <person name="Lindquist E."/>
            <person name="Lipzen A."/>
            <person name="Khouja H.-R."/>
            <person name="Murat C."/>
            <person name="Ohm R."/>
            <person name="Olson A."/>
            <person name="Spatafora J."/>
            <person name="Veneault-Fourrey C."/>
            <person name="Henrissat B."/>
            <person name="Grigoriev I."/>
            <person name="Martin F."/>
            <person name="Perotto S."/>
        </authorList>
    </citation>
    <scope>NUCLEOTIDE SEQUENCE [LARGE SCALE GENOMIC DNA]</scope>
    <source>
        <strain evidence="5 6">UAMH 7357</strain>
    </source>
</reference>
<feature type="domain" description="PNPLA" evidence="4">
    <location>
        <begin position="13"/>
        <end position="214"/>
    </location>
</feature>
<dbReference type="GO" id="GO:0016020">
    <property type="term" value="C:membrane"/>
    <property type="evidence" value="ECO:0007669"/>
    <property type="project" value="TreeGrafter"/>
</dbReference>
<dbReference type="STRING" id="1745343.A0A2J6PWN0"/>
<accession>A0A2J6PWN0</accession>